<evidence type="ECO:0000313" key="3">
    <source>
        <dbReference type="Proteomes" id="UP001551482"/>
    </source>
</evidence>
<protein>
    <submittedName>
        <fullName evidence="2">Uncharacterized protein</fullName>
    </submittedName>
</protein>
<feature type="region of interest" description="Disordered" evidence="1">
    <location>
        <begin position="29"/>
        <end position="116"/>
    </location>
</feature>
<sequence length="280" mass="29398">MTNRRLRRWVWLVVWLLVPALLVGCNRRGGGTHHNGSSGNSDSSGRSGGADGPDLGDLPVPDLGSTDGGAGGSTDDQERTSDGSGETAPAAEPSPESEPEPASEPRADPVPTDPTEDAFRAVAQGTCIPTYRDGKDWVVPAPPPAVSCQTQRGELFFVTRVADSSSACPSGPGRDAWTYSSSVTGNTTAVCLNRVWVKNYCVLAEQYGDNTSIGTTTSVRCDATRVPAPYNQVLVIAGAYQVPSTGADTSNCPTGPGDNRRFWSVYADDGRTLVCFTVRG</sequence>
<evidence type="ECO:0000313" key="2">
    <source>
        <dbReference type="EMBL" id="MEU8137371.1"/>
    </source>
</evidence>
<comment type="caution">
    <text evidence="2">The sequence shown here is derived from an EMBL/GenBank/DDBJ whole genome shotgun (WGS) entry which is preliminary data.</text>
</comment>
<keyword evidence="3" id="KW-1185">Reference proteome</keyword>
<feature type="compositionally biased region" description="Low complexity" evidence="1">
    <location>
        <begin position="52"/>
        <end position="65"/>
    </location>
</feature>
<name>A0ABV3DNN6_9ACTN</name>
<dbReference type="RefSeq" id="WP_358359167.1">
    <property type="nucleotide sequence ID" value="NZ_JBEZFP010000086.1"/>
</dbReference>
<dbReference type="EMBL" id="JBEZFP010000086">
    <property type="protein sequence ID" value="MEU8137371.1"/>
    <property type="molecule type" value="Genomic_DNA"/>
</dbReference>
<reference evidence="2 3" key="1">
    <citation type="submission" date="2024-06" db="EMBL/GenBank/DDBJ databases">
        <title>The Natural Products Discovery Center: Release of the First 8490 Sequenced Strains for Exploring Actinobacteria Biosynthetic Diversity.</title>
        <authorList>
            <person name="Kalkreuter E."/>
            <person name="Kautsar S.A."/>
            <person name="Yang D."/>
            <person name="Bader C.D."/>
            <person name="Teijaro C.N."/>
            <person name="Fluegel L."/>
            <person name="Davis C.M."/>
            <person name="Simpson J.R."/>
            <person name="Lauterbach L."/>
            <person name="Steele A.D."/>
            <person name="Gui C."/>
            <person name="Meng S."/>
            <person name="Li G."/>
            <person name="Viehrig K."/>
            <person name="Ye F."/>
            <person name="Su P."/>
            <person name="Kiefer A.F."/>
            <person name="Nichols A."/>
            <person name="Cepeda A.J."/>
            <person name="Yan W."/>
            <person name="Fan B."/>
            <person name="Jiang Y."/>
            <person name="Adhikari A."/>
            <person name="Zheng C.-J."/>
            <person name="Schuster L."/>
            <person name="Cowan T.M."/>
            <person name="Smanski M.J."/>
            <person name="Chevrette M.G."/>
            <person name="De Carvalho L.P.S."/>
            <person name="Shen B."/>
        </authorList>
    </citation>
    <scope>NUCLEOTIDE SEQUENCE [LARGE SCALE GENOMIC DNA]</scope>
    <source>
        <strain evidence="2 3">NPDC048946</strain>
    </source>
</reference>
<gene>
    <name evidence="2" type="ORF">AB0C36_28140</name>
</gene>
<evidence type="ECO:0000256" key="1">
    <source>
        <dbReference type="SAM" id="MobiDB-lite"/>
    </source>
</evidence>
<feature type="compositionally biased region" description="Low complexity" evidence="1">
    <location>
        <begin position="34"/>
        <end position="45"/>
    </location>
</feature>
<organism evidence="2 3">
    <name type="scientific">Streptodolium elevatio</name>
    <dbReference type="NCBI Taxonomy" id="3157996"/>
    <lineage>
        <taxon>Bacteria</taxon>
        <taxon>Bacillati</taxon>
        <taxon>Actinomycetota</taxon>
        <taxon>Actinomycetes</taxon>
        <taxon>Kitasatosporales</taxon>
        <taxon>Streptomycetaceae</taxon>
        <taxon>Streptodolium</taxon>
    </lineage>
</organism>
<dbReference type="Proteomes" id="UP001551482">
    <property type="component" value="Unassembled WGS sequence"/>
</dbReference>
<dbReference type="PROSITE" id="PS51257">
    <property type="entry name" value="PROKAR_LIPOPROTEIN"/>
    <property type="match status" value="1"/>
</dbReference>
<proteinExistence type="predicted"/>
<accession>A0ABV3DNN6</accession>